<gene>
    <name evidence="1" type="ORF">SAMN06295920_101432</name>
</gene>
<dbReference type="PANTHER" id="PTHR30348:SF14">
    <property type="entry name" value="BLR8050 PROTEIN"/>
    <property type="match status" value="1"/>
</dbReference>
<dbReference type="InterPro" id="IPR036520">
    <property type="entry name" value="UPF0759_sf"/>
</dbReference>
<dbReference type="Pfam" id="PF01904">
    <property type="entry name" value="DUF72"/>
    <property type="match status" value="1"/>
</dbReference>
<dbReference type="Gene3D" id="3.20.20.410">
    <property type="entry name" value="Protein of unknown function UPF0759"/>
    <property type="match status" value="1"/>
</dbReference>
<dbReference type="STRING" id="439228.SAMN06295920_101432"/>
<name>A0A1T5A154_9SPHN</name>
<sequence>MRVRIGTAGWSIPSIHAAAFPAEGTHLERYAARFDAVEINSSFYRPHRVTTYRRWAASVRDDFRFAVKIPRRISHELRLVDCGDTLDRFVAEASGLGDKLGVLLLQLPPSLAFDAKVLSAFLALCRTTTQVPIACEPRHPSWFTGAADRLLADRRVARVAADPAPAKGAGEPGGWPGLVYLRLHGSPVMYRSAYGEAELDRHAALLRCHGGWCIFDNTAAMAATGDALDLQARLASPERRAGPVV</sequence>
<evidence type="ECO:0000313" key="1">
    <source>
        <dbReference type="EMBL" id="SKB28383.1"/>
    </source>
</evidence>
<accession>A0A1T5A154</accession>
<organism evidence="1 2">
    <name type="scientific">Rhizorhabdus histidinilytica</name>
    <dbReference type="NCBI Taxonomy" id="439228"/>
    <lineage>
        <taxon>Bacteria</taxon>
        <taxon>Pseudomonadati</taxon>
        <taxon>Pseudomonadota</taxon>
        <taxon>Alphaproteobacteria</taxon>
        <taxon>Sphingomonadales</taxon>
        <taxon>Sphingomonadaceae</taxon>
        <taxon>Rhizorhabdus</taxon>
    </lineage>
</organism>
<dbReference type="RefSeq" id="WP_079646377.1">
    <property type="nucleotide sequence ID" value="NZ_FUYM01000001.1"/>
</dbReference>
<evidence type="ECO:0000313" key="2">
    <source>
        <dbReference type="Proteomes" id="UP000189818"/>
    </source>
</evidence>
<dbReference type="EMBL" id="FUYM01000001">
    <property type="protein sequence ID" value="SKB28383.1"/>
    <property type="molecule type" value="Genomic_DNA"/>
</dbReference>
<keyword evidence="2" id="KW-1185">Reference proteome</keyword>
<reference evidence="2" key="1">
    <citation type="submission" date="2017-02" db="EMBL/GenBank/DDBJ databases">
        <authorList>
            <person name="Varghese N."/>
            <person name="Submissions S."/>
        </authorList>
    </citation>
    <scope>NUCLEOTIDE SEQUENCE [LARGE SCALE GENOMIC DNA]</scope>
    <source>
        <strain evidence="2">UM2</strain>
    </source>
</reference>
<dbReference type="SUPFAM" id="SSF117396">
    <property type="entry name" value="TM1631-like"/>
    <property type="match status" value="1"/>
</dbReference>
<dbReference type="Proteomes" id="UP000189818">
    <property type="component" value="Unassembled WGS sequence"/>
</dbReference>
<dbReference type="OrthoDB" id="9780310at2"/>
<protein>
    <submittedName>
        <fullName evidence="1">Uncharacterized conserved protein YecE, DUF72 family</fullName>
    </submittedName>
</protein>
<proteinExistence type="predicted"/>
<dbReference type="PANTHER" id="PTHR30348">
    <property type="entry name" value="UNCHARACTERIZED PROTEIN YECE"/>
    <property type="match status" value="1"/>
</dbReference>
<dbReference type="AlphaFoldDB" id="A0A1T5A154"/>
<dbReference type="InterPro" id="IPR002763">
    <property type="entry name" value="DUF72"/>
</dbReference>